<dbReference type="KEGG" id="vg:65246970"/>
<evidence type="ECO:0000313" key="2">
    <source>
        <dbReference type="Proteomes" id="UP000502036"/>
    </source>
</evidence>
<accession>A0A513ZVF1</accession>
<dbReference type="GeneID" id="65246970"/>
<name>A0A513ZVF1_9VIRU</name>
<protein>
    <submittedName>
        <fullName evidence="1">Uncharacterized protein</fullName>
    </submittedName>
</protein>
<dbReference type="RefSeq" id="YP_010086042.1">
    <property type="nucleotide sequence ID" value="NC_055279.1"/>
</dbReference>
<reference evidence="1 2" key="1">
    <citation type="journal article" date="2019" name="Arch. Virol.">
        <title>Full genome sequence of a new polymycovirus infecting Fusarium redolens.</title>
        <authorList>
            <person name="Mahillon M."/>
            <person name="Decroes A."/>
            <person name="Lienard C."/>
            <person name="Bragard C."/>
            <person name="Legreve A."/>
        </authorList>
    </citation>
    <scope>NUCLEOTIDE SEQUENCE [LARGE SCALE GENOMIC DNA]</scope>
    <source>
        <strain evidence="1">FRPV.A63-1</strain>
    </source>
</reference>
<keyword evidence="2" id="KW-1185">Reference proteome</keyword>
<evidence type="ECO:0000313" key="1">
    <source>
        <dbReference type="EMBL" id="QDH44657.1"/>
    </source>
</evidence>
<dbReference type="Proteomes" id="UP000502036">
    <property type="component" value="Genome"/>
</dbReference>
<organism evidence="1 2">
    <name type="scientific">Fusarium redolens polymycovirus 1</name>
    <dbReference type="NCBI Taxonomy" id="2546034"/>
    <lineage>
        <taxon>Viruses</taxon>
        <taxon>Riboviria</taxon>
        <taxon>Riboviria incertae sedis</taxon>
        <taxon>Polymycoviridae</taxon>
        <taxon>Polymycovirus</taxon>
        <taxon>Polymycovirus fusarii</taxon>
    </lineage>
</organism>
<proteinExistence type="predicted"/>
<dbReference type="EMBL" id="MK609921">
    <property type="protein sequence ID" value="QDH44657.1"/>
    <property type="molecule type" value="Genomic_RNA"/>
</dbReference>
<sequence>MADLAHLRHMLLTADHRVFSLAGMCHHLLPDPTSFEFCDFDSVPRIRGWVCSAPLPVFGPSFPLVKNSFPDFVEQLQSLSSDAVDASVALLRAMRVEDKAFDKSTRNATTGLTAQSAPGASRFSAQSHIEFALYDCITEAGYASAKDAERQLQAFIVATKAKYFRVSRQFSRGRTAALFQFRPVEKGSRMVTLHVPYLTSAEATRIYLAVVLRQFIYGLGVLTVKKKAHTVLGYAARTSLTALRRITYPAHRIIEEYEFDRLRLAFLDSRGEVAYDVHDRSPSVVVAFARVLSLGSCDVNVEGSDLRLGIDVPGGPRGWARKYFEADTDLSGVVMGVGFALAEARVERDAHPGGQDLNKDEGLSYFARDRSARDRNTASCITRIEEVSCLMRYRQRDVTDATILIEWGGQLNHDLILAAAAMTGATVALDVGRASFQLGKGSAAPDLNDGDEATGSYICVVPHAEARGLHRIPVIQYPVSASINTRVERVAQSLGVRSSDDLIYICGGATAERIPGAEITQLSTSKMHLLLESTFKPGFFCSDILIPDLCAHKFVAAEESFVDPTVGGDCPSCQEFQYVLAVLEESLSVPGTSLVKPRASYAHNMHYSLEWDPSEDPEYAGVRTAMTLDATVAANVARNAEWATYVPGKGSRRARHREYSEEALKVIRSLYGSMVYNTEIGVGETRTVVDSIVNDKLD</sequence>